<organism evidence="9">
    <name type="scientific">Strongyloides ratti</name>
    <name type="common">Parasitic roundworm</name>
    <dbReference type="NCBI Taxonomy" id="34506"/>
    <lineage>
        <taxon>Eukaryota</taxon>
        <taxon>Metazoa</taxon>
        <taxon>Ecdysozoa</taxon>
        <taxon>Nematoda</taxon>
        <taxon>Chromadorea</taxon>
        <taxon>Rhabditida</taxon>
        <taxon>Tylenchina</taxon>
        <taxon>Panagrolaimomorpha</taxon>
        <taxon>Strongyloidoidea</taxon>
        <taxon>Strongyloididae</taxon>
        <taxon>Strongyloides</taxon>
    </lineage>
</organism>
<dbReference type="EC" id="2.3.1.225" evidence="7"/>
<proteinExistence type="inferred from homology"/>
<dbReference type="AlphaFoldDB" id="A0A090MZH8"/>
<reference evidence="9 10" key="1">
    <citation type="submission" date="2014-09" db="EMBL/GenBank/DDBJ databases">
        <authorList>
            <person name="Martin A.A."/>
        </authorList>
    </citation>
    <scope>NUCLEOTIDE SEQUENCE</scope>
    <source>
        <strain evidence="10">ED321</strain>
        <strain evidence="9">ED321 Heterogonic</strain>
    </source>
</reference>
<dbReference type="InterPro" id="IPR001594">
    <property type="entry name" value="Palmitoyltrfase_DHHC"/>
</dbReference>
<feature type="domain" description="Palmitoyltransferase DHHC" evidence="8">
    <location>
        <begin position="127"/>
        <end position="180"/>
    </location>
</feature>
<evidence type="ECO:0000313" key="11">
    <source>
        <dbReference type="WBParaSite" id="SRAE_2000361200.1"/>
    </source>
</evidence>
<comment type="domain">
    <text evidence="7">The DHHC domain is required for palmitoyltransferase activity.</text>
</comment>
<name>A0A090MZH8_STRRB</name>
<protein>
    <recommendedName>
        <fullName evidence="7">Palmitoyltransferase</fullName>
        <ecNumber evidence="7">2.3.1.225</ecNumber>
    </recommendedName>
</protein>
<dbReference type="WormBase" id="SRAE_2000361200">
    <property type="protein sequence ID" value="SRP08453"/>
    <property type="gene ID" value="WBGene00263836"/>
</dbReference>
<evidence type="ECO:0000256" key="7">
    <source>
        <dbReference type="RuleBase" id="RU079119"/>
    </source>
</evidence>
<evidence type="ECO:0000256" key="3">
    <source>
        <dbReference type="ARBA" id="ARBA00022692"/>
    </source>
</evidence>
<dbReference type="CTD" id="36381329"/>
<comment type="subcellular location">
    <subcellularLocation>
        <location evidence="1">Membrane</location>
        <topology evidence="1">Multi-pass membrane protein</topology>
    </subcellularLocation>
</comment>
<dbReference type="Pfam" id="PF01529">
    <property type="entry name" value="DHHC"/>
    <property type="match status" value="1"/>
</dbReference>
<evidence type="ECO:0000256" key="1">
    <source>
        <dbReference type="ARBA" id="ARBA00004141"/>
    </source>
</evidence>
<dbReference type="InterPro" id="IPR039859">
    <property type="entry name" value="PFA4/ZDH16/20/ERF2-like"/>
</dbReference>
<evidence type="ECO:0000313" key="12">
    <source>
        <dbReference type="WormBase" id="SRAE_2000361200"/>
    </source>
</evidence>
<dbReference type="WBParaSite" id="SRAE_2000361200.1">
    <property type="protein sequence ID" value="SRAE_2000361200.1"/>
    <property type="gene ID" value="WBGene00263836"/>
</dbReference>
<feature type="transmembrane region" description="Helical" evidence="7">
    <location>
        <begin position="57"/>
        <end position="78"/>
    </location>
</feature>
<keyword evidence="10" id="KW-1185">Reference proteome</keyword>
<dbReference type="GO" id="GO:0016020">
    <property type="term" value="C:membrane"/>
    <property type="evidence" value="ECO:0007669"/>
    <property type="project" value="UniProtKB-SubCell"/>
</dbReference>
<feature type="transmembrane region" description="Helical" evidence="7">
    <location>
        <begin position="193"/>
        <end position="216"/>
    </location>
</feature>
<dbReference type="RefSeq" id="XP_024508159.1">
    <property type="nucleotide sequence ID" value="XM_024654826.1"/>
</dbReference>
<evidence type="ECO:0000259" key="8">
    <source>
        <dbReference type="Pfam" id="PF01529"/>
    </source>
</evidence>
<gene>
    <name evidence="9 11 12" type="ORF">SRAE_2000361200</name>
</gene>
<dbReference type="GeneID" id="36381329"/>
<evidence type="ECO:0000256" key="6">
    <source>
        <dbReference type="ARBA" id="ARBA00023315"/>
    </source>
</evidence>
<feature type="transmembrane region" description="Helical" evidence="7">
    <location>
        <begin position="161"/>
        <end position="181"/>
    </location>
</feature>
<comment type="catalytic activity">
    <reaction evidence="7">
        <text>L-cysteinyl-[protein] + hexadecanoyl-CoA = S-hexadecanoyl-L-cysteinyl-[protein] + CoA</text>
        <dbReference type="Rhea" id="RHEA:36683"/>
        <dbReference type="Rhea" id="RHEA-COMP:10131"/>
        <dbReference type="Rhea" id="RHEA-COMP:11032"/>
        <dbReference type="ChEBI" id="CHEBI:29950"/>
        <dbReference type="ChEBI" id="CHEBI:57287"/>
        <dbReference type="ChEBI" id="CHEBI:57379"/>
        <dbReference type="ChEBI" id="CHEBI:74151"/>
        <dbReference type="EC" id="2.3.1.225"/>
    </reaction>
</comment>
<keyword evidence="5 7" id="KW-0472">Membrane</keyword>
<dbReference type="PROSITE" id="PS50216">
    <property type="entry name" value="DHHC"/>
    <property type="match status" value="1"/>
</dbReference>
<dbReference type="OMA" id="WANHGYF"/>
<dbReference type="EMBL" id="LN609529">
    <property type="protein sequence ID" value="CEF68959.1"/>
    <property type="molecule type" value="Genomic_DNA"/>
</dbReference>
<evidence type="ECO:0000256" key="2">
    <source>
        <dbReference type="ARBA" id="ARBA00022679"/>
    </source>
</evidence>
<feature type="transmembrane region" description="Helical" evidence="7">
    <location>
        <begin position="84"/>
        <end position="108"/>
    </location>
</feature>
<dbReference type="GO" id="GO:0019706">
    <property type="term" value="F:protein-cysteine S-palmitoyltransferase activity"/>
    <property type="evidence" value="ECO:0007669"/>
    <property type="project" value="UniProtKB-EC"/>
</dbReference>
<dbReference type="OrthoDB" id="331948at2759"/>
<keyword evidence="6 7" id="KW-0012">Acyltransferase</keyword>
<reference evidence="11" key="2">
    <citation type="submission" date="2020-12" db="UniProtKB">
        <authorList>
            <consortium name="WormBaseParasite"/>
        </authorList>
    </citation>
    <scope>IDENTIFICATION</scope>
</reference>
<evidence type="ECO:0000313" key="10">
    <source>
        <dbReference type="Proteomes" id="UP000035682"/>
    </source>
</evidence>
<comment type="similarity">
    <text evidence="7">Belongs to the DHHC palmitoyltransferase family.</text>
</comment>
<dbReference type="PANTHER" id="PTHR12246">
    <property type="entry name" value="PALMITOYLTRANSFERASE ZDHHC16"/>
    <property type="match status" value="1"/>
</dbReference>
<evidence type="ECO:0000313" key="9">
    <source>
        <dbReference type="EMBL" id="CEF68959.1"/>
    </source>
</evidence>
<keyword evidence="4 7" id="KW-1133">Transmembrane helix</keyword>
<dbReference type="Proteomes" id="UP000035682">
    <property type="component" value="Unplaced"/>
</dbReference>
<sequence>MNIIKRTRNKLFKNEKNKSESGVTQICPAPNWEDNIKKKDKIPNVGILKRLFHPGPIFTLILITVIAILSFYLHFVYFNYTISSIIFSVCYAYIAGQLLMNYICACYYGPGYLPKNWEPIPNEYKVKLQKCNRCQGYKAPRSHHCRKCNNCCMKMDHHCPYINNCLGFDVHIVYLLVVFTYGQHFEHLSFKNIICAVVNFAFAFAVNVALSLLLFIQMKAVVKNKTQIESFIYDKMMLSQTLDDGTKSSYPYDLGWWENLRQVFLYGPKPKGNGIWYDTIVGTDNFTLSGIQKMLKAEKMSYSRKYEVINSENEISNIFKLFLKYGFSITWNKPCCNGEDFISVKAGEIYLVNKGTKHWIYGERIYPASNSLVEIKGWFPRRLARLYPDELSSDDEK</sequence>
<accession>A0A090MZH8</accession>
<evidence type="ECO:0000256" key="5">
    <source>
        <dbReference type="ARBA" id="ARBA00023136"/>
    </source>
</evidence>
<evidence type="ECO:0000256" key="4">
    <source>
        <dbReference type="ARBA" id="ARBA00022989"/>
    </source>
</evidence>
<keyword evidence="3 7" id="KW-0812">Transmembrane</keyword>
<keyword evidence="2 7" id="KW-0808">Transferase</keyword>